<evidence type="ECO:0000256" key="2">
    <source>
        <dbReference type="ARBA" id="ARBA00022692"/>
    </source>
</evidence>
<evidence type="ECO:0008006" key="8">
    <source>
        <dbReference type="Google" id="ProtNLM"/>
    </source>
</evidence>
<dbReference type="PANTHER" id="PTHR35371">
    <property type="entry name" value="INNER MEMBRANE PROTEIN"/>
    <property type="match status" value="1"/>
</dbReference>
<dbReference type="AlphaFoldDB" id="A0A3A1WR27"/>
<reference evidence="7" key="1">
    <citation type="submission" date="2018-09" db="EMBL/GenBank/DDBJ databases">
        <authorList>
            <person name="Tuo L."/>
        </authorList>
    </citation>
    <scope>NUCLEOTIDE SEQUENCE [LARGE SCALE GENOMIC DNA]</scope>
    <source>
        <strain evidence="7">M2BS4Y-1</strain>
    </source>
</reference>
<comment type="subcellular location">
    <subcellularLocation>
        <location evidence="1">Membrane</location>
    </subcellularLocation>
</comment>
<protein>
    <recommendedName>
        <fullName evidence="8">MAPEG family protein</fullName>
    </recommendedName>
</protein>
<keyword evidence="4 5" id="KW-0472">Membrane</keyword>
<gene>
    <name evidence="6" type="ORF">D3218_05585</name>
</gene>
<organism evidence="6 7">
    <name type="scientific">Aureimonas flava</name>
    <dbReference type="NCBI Taxonomy" id="2320271"/>
    <lineage>
        <taxon>Bacteria</taxon>
        <taxon>Pseudomonadati</taxon>
        <taxon>Pseudomonadota</taxon>
        <taxon>Alphaproteobacteria</taxon>
        <taxon>Hyphomicrobiales</taxon>
        <taxon>Aurantimonadaceae</taxon>
        <taxon>Aureimonas</taxon>
    </lineage>
</organism>
<evidence type="ECO:0000313" key="7">
    <source>
        <dbReference type="Proteomes" id="UP000265750"/>
    </source>
</evidence>
<dbReference type="GO" id="GO:0016020">
    <property type="term" value="C:membrane"/>
    <property type="evidence" value="ECO:0007669"/>
    <property type="project" value="UniProtKB-SubCell"/>
</dbReference>
<feature type="transmembrane region" description="Helical" evidence="5">
    <location>
        <begin position="114"/>
        <end position="131"/>
    </location>
</feature>
<evidence type="ECO:0000256" key="4">
    <source>
        <dbReference type="ARBA" id="ARBA00023136"/>
    </source>
</evidence>
<proteinExistence type="predicted"/>
<keyword evidence="3 5" id="KW-1133">Transmembrane helix</keyword>
<dbReference type="InterPro" id="IPR023352">
    <property type="entry name" value="MAPEG-like_dom_sf"/>
</dbReference>
<dbReference type="Gene3D" id="1.20.120.550">
    <property type="entry name" value="Membrane associated eicosanoid/glutathione metabolism-like domain"/>
    <property type="match status" value="1"/>
</dbReference>
<dbReference type="Pfam" id="PF01124">
    <property type="entry name" value="MAPEG"/>
    <property type="match status" value="1"/>
</dbReference>
<keyword evidence="2 5" id="KW-0812">Transmembrane</keyword>
<dbReference type="EMBL" id="QYRN01000002">
    <property type="protein sequence ID" value="RIY02814.1"/>
    <property type="molecule type" value="Genomic_DNA"/>
</dbReference>
<evidence type="ECO:0000256" key="1">
    <source>
        <dbReference type="ARBA" id="ARBA00004370"/>
    </source>
</evidence>
<keyword evidence="7" id="KW-1185">Reference proteome</keyword>
<dbReference type="Proteomes" id="UP000265750">
    <property type="component" value="Unassembled WGS sequence"/>
</dbReference>
<evidence type="ECO:0000256" key="3">
    <source>
        <dbReference type="ARBA" id="ARBA00022989"/>
    </source>
</evidence>
<accession>A0A3A1WR27</accession>
<name>A0A3A1WR27_9HYPH</name>
<evidence type="ECO:0000313" key="6">
    <source>
        <dbReference type="EMBL" id="RIY02814.1"/>
    </source>
</evidence>
<sequence>MTSLPTELVLLGWSVVLLVAQIMLQGHLATRERGLGWNAGPRDGDAKPLGLHAGRAQRCLANFQETYPAFVALALGLAVAGRTGGIGEWGAILWFAARIVYVPLYLAGVPYLRSLAWALSMLGLLLMLIRFL</sequence>
<evidence type="ECO:0000256" key="5">
    <source>
        <dbReference type="SAM" id="Phobius"/>
    </source>
</evidence>
<dbReference type="PANTHER" id="PTHR35371:SF1">
    <property type="entry name" value="BLR7753 PROTEIN"/>
    <property type="match status" value="1"/>
</dbReference>
<feature type="transmembrane region" description="Helical" evidence="5">
    <location>
        <begin position="67"/>
        <end position="84"/>
    </location>
</feature>
<comment type="caution">
    <text evidence="6">The sequence shown here is derived from an EMBL/GenBank/DDBJ whole genome shotgun (WGS) entry which is preliminary data.</text>
</comment>
<dbReference type="RefSeq" id="WP_119538891.1">
    <property type="nucleotide sequence ID" value="NZ_QYRN01000002.1"/>
</dbReference>
<dbReference type="OrthoDB" id="7743618at2"/>
<dbReference type="InterPro" id="IPR001129">
    <property type="entry name" value="Membr-assoc_MAPEG"/>
</dbReference>
<dbReference type="SUPFAM" id="SSF161084">
    <property type="entry name" value="MAPEG domain-like"/>
    <property type="match status" value="1"/>
</dbReference>